<evidence type="ECO:0000313" key="1">
    <source>
        <dbReference type="EMBL" id="TDS19143.1"/>
    </source>
</evidence>
<dbReference type="EMBL" id="SNZW01000011">
    <property type="protein sequence ID" value="TDS19143.1"/>
    <property type="molecule type" value="Genomic_DNA"/>
</dbReference>
<name>A0A4R7DCK4_9FLAO</name>
<comment type="caution">
    <text evidence="1">The sequence shown here is derived from an EMBL/GenBank/DDBJ whole genome shotgun (WGS) entry which is preliminary data.</text>
</comment>
<accession>A0A4R7DCK4</accession>
<dbReference type="OrthoDB" id="1120195at2"/>
<keyword evidence="2" id="KW-1185">Reference proteome</keyword>
<sequence>MKLNVDNSEQLMQVAIEDSLFDKLKYQVEKDFLLANIPLQIPKTLGYSEFIALIREKVYYLMMEHFAEYLNLMYIIDIPESAFQNIEITDTVDVADQITLLVLKREYKKVWYRNRYQ</sequence>
<evidence type="ECO:0000313" key="2">
    <source>
        <dbReference type="Proteomes" id="UP000295274"/>
    </source>
</evidence>
<organism evidence="1 2">
    <name type="scientific">Maribacter caenipelagi</name>
    <dbReference type="NCBI Taxonomy" id="1447781"/>
    <lineage>
        <taxon>Bacteria</taxon>
        <taxon>Pseudomonadati</taxon>
        <taxon>Bacteroidota</taxon>
        <taxon>Flavobacteriia</taxon>
        <taxon>Flavobacteriales</taxon>
        <taxon>Flavobacteriaceae</taxon>
        <taxon>Maribacter</taxon>
    </lineage>
</organism>
<proteinExistence type="predicted"/>
<dbReference type="AlphaFoldDB" id="A0A4R7DCK4"/>
<dbReference type="Proteomes" id="UP000295274">
    <property type="component" value="Unassembled WGS sequence"/>
</dbReference>
<dbReference type="RefSeq" id="WP_133671735.1">
    <property type="nucleotide sequence ID" value="NZ_SNZW01000011.1"/>
</dbReference>
<reference evidence="1 2" key="1">
    <citation type="submission" date="2019-03" db="EMBL/GenBank/DDBJ databases">
        <title>Genomic Encyclopedia of Type Strains, Phase III (KMG-III): the genomes of soil and plant-associated and newly described type strains.</title>
        <authorList>
            <person name="Whitman W."/>
        </authorList>
    </citation>
    <scope>NUCLEOTIDE SEQUENCE [LARGE SCALE GENOMIC DNA]</scope>
    <source>
        <strain evidence="1 2">CECT 8455</strain>
    </source>
</reference>
<gene>
    <name evidence="1" type="ORF">DFQ03_0862</name>
</gene>
<protein>
    <submittedName>
        <fullName evidence="1">Uncharacterized protein</fullName>
    </submittedName>
</protein>